<feature type="transmembrane region" description="Helical" evidence="1">
    <location>
        <begin position="334"/>
        <end position="353"/>
    </location>
</feature>
<keyword evidence="1" id="KW-1133">Transmembrane helix</keyword>
<keyword evidence="1" id="KW-0472">Membrane</keyword>
<proteinExistence type="predicted"/>
<dbReference type="KEGG" id="teu:TEU_01510"/>
<keyword evidence="3" id="KW-1185">Reference proteome</keyword>
<dbReference type="Proteomes" id="UP000029980">
    <property type="component" value="Chromosome"/>
</dbReference>
<feature type="transmembrane region" description="Helical" evidence="1">
    <location>
        <begin position="102"/>
        <end position="121"/>
    </location>
</feature>
<dbReference type="HOGENOM" id="CLU_043492_0_0_2"/>
<sequence length="470" mass="53824">MAELKLKFNRLSPYDVAAVFTALGYSLLMIYLSLLKFRYLRYTSFDLGIFTQSLAEFLHGRLFFNTGEWQAHGVSSHFGVHFQPILFLLVPLFWLFPSAKTLLVVQSLALGSSILLAYTLARKVLNEKLALFLTGLYALNSSLIGINLFEFHPVSLAVPLFLLAAVFLVDGRKKAFFMTSVVLLSVKEDAFLGVAALSLWWALHGGFSIENLKRNRDFLILSVLACLYGLVVIKFIIPYFGRGYIYHDLYSNLHLTRRKLVYFLLFNMSFGLFALFLPRTWVLVTPPWLECLLSSRASQYTFGFHYPYMLVPLSFVGTVFAIKELEIWRIKRVFYTLVVIGLLTSWATMPVVIHTPEEPVPIVHYLILEPAPGYKTAWEVIDALLKTNLSVYTQPAFYPALAVKDNAYVYPSKVMPDLVLVNVKTYRGRVWLKRLNKMVDARYVRVYSKDGIEIYKREGLKLPLPLKELN</sequence>
<feature type="transmembrane region" description="Helical" evidence="1">
    <location>
        <begin position="260"/>
        <end position="284"/>
    </location>
</feature>
<feature type="transmembrane region" description="Helical" evidence="1">
    <location>
        <begin position="218"/>
        <end position="240"/>
    </location>
</feature>
<feature type="transmembrane region" description="Helical" evidence="1">
    <location>
        <begin position="304"/>
        <end position="322"/>
    </location>
</feature>
<keyword evidence="1" id="KW-0812">Transmembrane</keyword>
<evidence type="ECO:0000256" key="1">
    <source>
        <dbReference type="SAM" id="Phobius"/>
    </source>
</evidence>
<dbReference type="InterPro" id="IPR018650">
    <property type="entry name" value="STSV1_Orf64"/>
</dbReference>
<dbReference type="AlphaFoldDB" id="A0A097QRP4"/>
<feature type="transmembrane region" description="Helical" evidence="1">
    <location>
        <begin position="16"/>
        <end position="35"/>
    </location>
</feature>
<organism evidence="2 3">
    <name type="scientific">Thermococcus eurythermalis</name>
    <dbReference type="NCBI Taxonomy" id="1505907"/>
    <lineage>
        <taxon>Archaea</taxon>
        <taxon>Methanobacteriati</taxon>
        <taxon>Methanobacteriota</taxon>
        <taxon>Thermococci</taxon>
        <taxon>Thermococcales</taxon>
        <taxon>Thermococcaceae</taxon>
        <taxon>Thermococcus</taxon>
    </lineage>
</organism>
<feature type="transmembrane region" description="Helical" evidence="1">
    <location>
        <begin position="78"/>
        <end position="96"/>
    </location>
</feature>
<accession>A0A097QRP4</accession>
<evidence type="ECO:0000313" key="3">
    <source>
        <dbReference type="Proteomes" id="UP000029980"/>
    </source>
</evidence>
<name>A0A097QRP4_9EURY</name>
<feature type="transmembrane region" description="Helical" evidence="1">
    <location>
        <begin position="181"/>
        <end position="203"/>
    </location>
</feature>
<protein>
    <recommendedName>
        <fullName evidence="4">Glycosyltransferase RgtA/B/C/D-like domain-containing protein</fullName>
    </recommendedName>
</protein>
<gene>
    <name evidence="2" type="ORF">TEU_01510</name>
</gene>
<dbReference type="EMBL" id="CP008887">
    <property type="protein sequence ID" value="AIU69118.1"/>
    <property type="molecule type" value="Genomic_DNA"/>
</dbReference>
<feature type="transmembrane region" description="Helical" evidence="1">
    <location>
        <begin position="128"/>
        <end position="146"/>
    </location>
</feature>
<evidence type="ECO:0008006" key="4">
    <source>
        <dbReference type="Google" id="ProtNLM"/>
    </source>
</evidence>
<dbReference type="OrthoDB" id="44002at2157"/>
<reference evidence="2 3" key="1">
    <citation type="journal article" date="2015" name="Int. J. Syst. Evol. Microbiol.">
        <title>Thermococcus eurythermalis sp. nov., a conditional piezophilic hyperthermophilic archaeon with a wide temperature range isolated from an oil-immersed chimney in the Guaymas Basin.</title>
        <authorList>
            <person name="Zhao W."/>
            <person name="Zeng X."/>
            <person name="Xiao X."/>
        </authorList>
    </citation>
    <scope>NUCLEOTIDE SEQUENCE [LARGE SCALE GENOMIC DNA]</scope>
    <source>
        <strain evidence="2 3">A501</strain>
    </source>
</reference>
<dbReference type="STRING" id="1505907.TEU_01510"/>
<evidence type="ECO:0000313" key="2">
    <source>
        <dbReference type="EMBL" id="AIU69118.1"/>
    </source>
</evidence>
<dbReference type="Pfam" id="PF09852">
    <property type="entry name" value="DUF2079"/>
    <property type="match status" value="1"/>
</dbReference>
<feature type="transmembrane region" description="Helical" evidence="1">
    <location>
        <begin position="152"/>
        <end position="169"/>
    </location>
</feature>